<accession>A0A1D7Y5C7</accession>
<evidence type="ECO:0008006" key="3">
    <source>
        <dbReference type="Google" id="ProtNLM"/>
    </source>
</evidence>
<evidence type="ECO:0000313" key="1">
    <source>
        <dbReference type="EMBL" id="AOR30549.1"/>
    </source>
</evidence>
<proteinExistence type="predicted"/>
<evidence type="ECO:0000313" key="2">
    <source>
        <dbReference type="Proteomes" id="UP000094960"/>
    </source>
</evidence>
<dbReference type="AlphaFoldDB" id="A0A1D7Y5C7"/>
<sequence>MEWRRERQRIADAEVALLDPEAWQLPQQCHADDGSVGGRGVLLVDALSDGWQVRRCPRGKDVPACFQPPTPGQAT</sequence>
<dbReference type="EMBL" id="CP017248">
    <property type="protein sequence ID" value="AOR30549.1"/>
    <property type="molecule type" value="Genomic_DNA"/>
</dbReference>
<protein>
    <recommendedName>
        <fullName evidence="3">Histidine kinase/HSP90-like ATPase domain-containing protein</fullName>
    </recommendedName>
</protein>
<dbReference type="KEGG" id="spun:BFF78_05320"/>
<reference evidence="2" key="1">
    <citation type="submission" date="2016-09" db="EMBL/GenBank/DDBJ databases">
        <title>Streptomyces puniciscabiei strain:TW1S1 Genome sequencing and assembly.</title>
        <authorList>
            <person name="Kim M.-K."/>
            <person name="Kim S.B."/>
        </authorList>
    </citation>
    <scope>NUCLEOTIDE SEQUENCE [LARGE SCALE GENOMIC DNA]</scope>
    <source>
        <strain evidence="2">TW1S1</strain>
    </source>
</reference>
<dbReference type="InterPro" id="IPR036890">
    <property type="entry name" value="HATPase_C_sf"/>
</dbReference>
<gene>
    <name evidence="1" type="ORF">BFF78_05320</name>
</gene>
<dbReference type="Proteomes" id="UP000094960">
    <property type="component" value="Chromosome"/>
</dbReference>
<dbReference type="Gene3D" id="3.30.565.10">
    <property type="entry name" value="Histidine kinase-like ATPase, C-terminal domain"/>
    <property type="match status" value="1"/>
</dbReference>
<name>A0A1D7Y5C7_9ACTN</name>
<keyword evidence="2" id="KW-1185">Reference proteome</keyword>
<organism evidence="1 2">
    <name type="scientific">Streptomyces fodineus</name>
    <dbReference type="NCBI Taxonomy" id="1904616"/>
    <lineage>
        <taxon>Bacteria</taxon>
        <taxon>Bacillati</taxon>
        <taxon>Actinomycetota</taxon>
        <taxon>Actinomycetes</taxon>
        <taxon>Kitasatosporales</taxon>
        <taxon>Streptomycetaceae</taxon>
        <taxon>Streptomyces</taxon>
    </lineage>
</organism>